<dbReference type="AlphaFoldDB" id="A0AAJ1SA09"/>
<dbReference type="RefSeq" id="WP_306255912.1">
    <property type="nucleotide sequence ID" value="NZ_JAUFSA010000005.1"/>
</dbReference>
<gene>
    <name evidence="1" type="ORF">QXL92_32650</name>
</gene>
<dbReference type="Proteomes" id="UP001229081">
    <property type="component" value="Unassembled WGS sequence"/>
</dbReference>
<evidence type="ECO:0000313" key="1">
    <source>
        <dbReference type="EMBL" id="MDP7739480.1"/>
    </source>
</evidence>
<organism evidence="1 2">
    <name type="scientific">Mycobacterium paragordonae</name>
    <dbReference type="NCBI Taxonomy" id="1389713"/>
    <lineage>
        <taxon>Bacteria</taxon>
        <taxon>Bacillati</taxon>
        <taxon>Actinomycetota</taxon>
        <taxon>Actinomycetes</taxon>
        <taxon>Mycobacteriales</taxon>
        <taxon>Mycobacteriaceae</taxon>
        <taxon>Mycobacterium</taxon>
    </lineage>
</organism>
<dbReference type="EMBL" id="JAUFSA010000005">
    <property type="protein sequence ID" value="MDP7739480.1"/>
    <property type="molecule type" value="Genomic_DNA"/>
</dbReference>
<proteinExistence type="predicted"/>
<name>A0AAJ1SA09_9MYCO</name>
<protein>
    <submittedName>
        <fullName evidence="1">Uncharacterized protein</fullName>
    </submittedName>
</protein>
<evidence type="ECO:0000313" key="2">
    <source>
        <dbReference type="Proteomes" id="UP001229081"/>
    </source>
</evidence>
<comment type="caution">
    <text evidence="1">The sequence shown here is derived from an EMBL/GenBank/DDBJ whole genome shotgun (WGS) entry which is preliminary data.</text>
</comment>
<reference evidence="1" key="1">
    <citation type="submission" date="2023-06" db="EMBL/GenBank/DDBJ databases">
        <title>Identification of two novel mycobacterium reveal diversities and complexities of Mycobacterium gordonae clade.</title>
        <authorList>
            <person name="Matsumoto Y."/>
            <person name="Nakamura S."/>
            <person name="Motooka D."/>
            <person name="Fukushima K."/>
        </authorList>
    </citation>
    <scope>NUCLEOTIDE SEQUENCE</scope>
    <source>
        <strain evidence="1">TY812</strain>
    </source>
</reference>
<accession>A0AAJ1SA09</accession>
<sequence>MHLELAEFGVNAEEFAAGPRNLYEGPGRLFVDDIAEIDRNPFPQARAIDGRNLAR</sequence>